<proteinExistence type="predicted"/>
<name>A0A0F9CA71_9ZZZZ</name>
<accession>A0A0F9CA71</accession>
<organism evidence="1">
    <name type="scientific">marine sediment metagenome</name>
    <dbReference type="NCBI Taxonomy" id="412755"/>
    <lineage>
        <taxon>unclassified sequences</taxon>
        <taxon>metagenomes</taxon>
        <taxon>ecological metagenomes</taxon>
    </lineage>
</organism>
<evidence type="ECO:0000313" key="1">
    <source>
        <dbReference type="EMBL" id="KKL23232.1"/>
    </source>
</evidence>
<gene>
    <name evidence="1" type="ORF">LCGC14_2427480</name>
</gene>
<comment type="caution">
    <text evidence="1">The sequence shown here is derived from an EMBL/GenBank/DDBJ whole genome shotgun (WGS) entry which is preliminary data.</text>
</comment>
<dbReference type="EMBL" id="LAZR01037051">
    <property type="protein sequence ID" value="KKL23232.1"/>
    <property type="molecule type" value="Genomic_DNA"/>
</dbReference>
<dbReference type="AlphaFoldDB" id="A0A0F9CA71"/>
<reference evidence="1" key="1">
    <citation type="journal article" date="2015" name="Nature">
        <title>Complex archaea that bridge the gap between prokaryotes and eukaryotes.</title>
        <authorList>
            <person name="Spang A."/>
            <person name="Saw J.H."/>
            <person name="Jorgensen S.L."/>
            <person name="Zaremba-Niedzwiedzka K."/>
            <person name="Martijn J."/>
            <person name="Lind A.E."/>
            <person name="van Eijk R."/>
            <person name="Schleper C."/>
            <person name="Guy L."/>
            <person name="Ettema T.J."/>
        </authorList>
    </citation>
    <scope>NUCLEOTIDE SEQUENCE</scope>
</reference>
<protein>
    <submittedName>
        <fullName evidence="1">Uncharacterized protein</fullName>
    </submittedName>
</protein>
<sequence length="55" mass="6616">MRDEICPACGWRTLIVEVNKEENKKVGRCYNRSCKDYDIIKELTIKEQKQRRTII</sequence>